<dbReference type="Proteomes" id="UP000265515">
    <property type="component" value="Unassembled WGS sequence"/>
</dbReference>
<proteinExistence type="predicted"/>
<keyword evidence="2" id="KW-1185">Reference proteome</keyword>
<dbReference type="EMBL" id="BFEA01000146">
    <property type="protein sequence ID" value="GBG71441.1"/>
    <property type="molecule type" value="Genomic_DNA"/>
</dbReference>
<accession>A0A388KN35</accession>
<gene>
    <name evidence="1" type="ORF">CBR_g8860</name>
</gene>
<name>A0A388KN35_CHABU</name>
<evidence type="ECO:0000313" key="1">
    <source>
        <dbReference type="EMBL" id="GBG71441.1"/>
    </source>
</evidence>
<sequence length="75" mass="8231">MQDSVESSLASPLSRAGTLCPALPRLISLVGCRVVCKRGLWWWRKGIASLAAARSTVSGERFLSSLSKTKRLREK</sequence>
<comment type="caution">
    <text evidence="1">The sequence shown here is derived from an EMBL/GenBank/DDBJ whole genome shotgun (WGS) entry which is preliminary data.</text>
</comment>
<organism evidence="1 2">
    <name type="scientific">Chara braunii</name>
    <name type="common">Braun's stonewort</name>
    <dbReference type="NCBI Taxonomy" id="69332"/>
    <lineage>
        <taxon>Eukaryota</taxon>
        <taxon>Viridiplantae</taxon>
        <taxon>Streptophyta</taxon>
        <taxon>Charophyceae</taxon>
        <taxon>Charales</taxon>
        <taxon>Characeae</taxon>
        <taxon>Chara</taxon>
    </lineage>
</organism>
<reference evidence="1 2" key="1">
    <citation type="journal article" date="2018" name="Cell">
        <title>The Chara Genome: Secondary Complexity and Implications for Plant Terrestrialization.</title>
        <authorList>
            <person name="Nishiyama T."/>
            <person name="Sakayama H."/>
            <person name="Vries J.D."/>
            <person name="Buschmann H."/>
            <person name="Saint-Marcoux D."/>
            <person name="Ullrich K.K."/>
            <person name="Haas F.B."/>
            <person name="Vanderstraeten L."/>
            <person name="Becker D."/>
            <person name="Lang D."/>
            <person name="Vosolsobe S."/>
            <person name="Rombauts S."/>
            <person name="Wilhelmsson P.K.I."/>
            <person name="Janitza P."/>
            <person name="Kern R."/>
            <person name="Heyl A."/>
            <person name="Rumpler F."/>
            <person name="Villalobos L.I.A.C."/>
            <person name="Clay J.M."/>
            <person name="Skokan R."/>
            <person name="Toyoda A."/>
            <person name="Suzuki Y."/>
            <person name="Kagoshima H."/>
            <person name="Schijlen E."/>
            <person name="Tajeshwar N."/>
            <person name="Catarino B."/>
            <person name="Hetherington A.J."/>
            <person name="Saltykova A."/>
            <person name="Bonnot C."/>
            <person name="Breuninger H."/>
            <person name="Symeonidi A."/>
            <person name="Radhakrishnan G.V."/>
            <person name="Van Nieuwerburgh F."/>
            <person name="Deforce D."/>
            <person name="Chang C."/>
            <person name="Karol K.G."/>
            <person name="Hedrich R."/>
            <person name="Ulvskov P."/>
            <person name="Glockner G."/>
            <person name="Delwiche C.F."/>
            <person name="Petrasek J."/>
            <person name="Van de Peer Y."/>
            <person name="Friml J."/>
            <person name="Beilby M."/>
            <person name="Dolan L."/>
            <person name="Kohara Y."/>
            <person name="Sugano S."/>
            <person name="Fujiyama A."/>
            <person name="Delaux P.-M."/>
            <person name="Quint M."/>
            <person name="TheiBen G."/>
            <person name="Hagemann M."/>
            <person name="Harholt J."/>
            <person name="Dunand C."/>
            <person name="Zachgo S."/>
            <person name="Langdale J."/>
            <person name="Maumus F."/>
            <person name="Straeten D.V.D."/>
            <person name="Gould S.B."/>
            <person name="Rensing S.A."/>
        </authorList>
    </citation>
    <scope>NUCLEOTIDE SEQUENCE [LARGE SCALE GENOMIC DNA]</scope>
    <source>
        <strain evidence="1 2">S276</strain>
    </source>
</reference>
<evidence type="ECO:0000313" key="2">
    <source>
        <dbReference type="Proteomes" id="UP000265515"/>
    </source>
</evidence>
<protein>
    <submittedName>
        <fullName evidence="1">Uncharacterized protein</fullName>
    </submittedName>
</protein>
<dbReference type="AlphaFoldDB" id="A0A388KN35"/>
<dbReference type="Gramene" id="GBG71441">
    <property type="protein sequence ID" value="GBG71441"/>
    <property type="gene ID" value="CBR_g8860"/>
</dbReference>